<dbReference type="STRING" id="485913.Krac_3788"/>
<dbReference type="EMBL" id="ADVG01000004">
    <property type="protein sequence ID" value="EFH82906.1"/>
    <property type="molecule type" value="Genomic_DNA"/>
</dbReference>
<dbReference type="RefSeq" id="WP_007921359.1">
    <property type="nucleotide sequence ID" value="NZ_ADVG01000004.1"/>
</dbReference>
<evidence type="ECO:0000313" key="2">
    <source>
        <dbReference type="EMBL" id="EFH82906.1"/>
    </source>
</evidence>
<name>D6U301_KTERA</name>
<sequence length="89" mass="9861">MIMEQESFLPSRTPSATPSNAHSTTLPEGATYPPPHRACFVCQQRAWIWAGDRSICGSGAPQHQERETWSWANSSSAKASSLMPVHRHQ</sequence>
<feature type="region of interest" description="Disordered" evidence="1">
    <location>
        <begin position="1"/>
        <end position="33"/>
    </location>
</feature>
<reference evidence="2 3" key="1">
    <citation type="journal article" date="2011" name="Stand. Genomic Sci.">
        <title>Non-contiguous finished genome sequence and contextual data of the filamentous soil bacterium Ktedonobacter racemifer type strain (SOSP1-21).</title>
        <authorList>
            <person name="Chang Y.J."/>
            <person name="Land M."/>
            <person name="Hauser L."/>
            <person name="Chertkov O."/>
            <person name="Del Rio T.G."/>
            <person name="Nolan M."/>
            <person name="Copeland A."/>
            <person name="Tice H."/>
            <person name="Cheng J.F."/>
            <person name="Lucas S."/>
            <person name="Han C."/>
            <person name="Goodwin L."/>
            <person name="Pitluck S."/>
            <person name="Ivanova N."/>
            <person name="Ovchinikova G."/>
            <person name="Pati A."/>
            <person name="Chen A."/>
            <person name="Palaniappan K."/>
            <person name="Mavromatis K."/>
            <person name="Liolios K."/>
            <person name="Brettin T."/>
            <person name="Fiebig A."/>
            <person name="Rohde M."/>
            <person name="Abt B."/>
            <person name="Goker M."/>
            <person name="Detter J.C."/>
            <person name="Woyke T."/>
            <person name="Bristow J."/>
            <person name="Eisen J.A."/>
            <person name="Markowitz V."/>
            <person name="Hugenholtz P."/>
            <person name="Kyrpides N.C."/>
            <person name="Klenk H.P."/>
            <person name="Lapidus A."/>
        </authorList>
    </citation>
    <scope>NUCLEOTIDE SEQUENCE [LARGE SCALE GENOMIC DNA]</scope>
    <source>
        <strain evidence="3">DSM 44963</strain>
    </source>
</reference>
<keyword evidence="3" id="KW-1185">Reference proteome</keyword>
<feature type="compositionally biased region" description="Polar residues" evidence="1">
    <location>
        <begin position="8"/>
        <end position="26"/>
    </location>
</feature>
<gene>
    <name evidence="2" type="ORF">Krac_3788</name>
</gene>
<proteinExistence type="predicted"/>
<dbReference type="AlphaFoldDB" id="D6U301"/>
<organism evidence="2 3">
    <name type="scientific">Ktedonobacter racemifer DSM 44963</name>
    <dbReference type="NCBI Taxonomy" id="485913"/>
    <lineage>
        <taxon>Bacteria</taxon>
        <taxon>Bacillati</taxon>
        <taxon>Chloroflexota</taxon>
        <taxon>Ktedonobacteria</taxon>
        <taxon>Ktedonobacterales</taxon>
        <taxon>Ktedonobacteraceae</taxon>
        <taxon>Ktedonobacter</taxon>
    </lineage>
</organism>
<feature type="region of interest" description="Disordered" evidence="1">
    <location>
        <begin position="56"/>
        <end position="89"/>
    </location>
</feature>
<accession>D6U301</accession>
<dbReference type="Proteomes" id="UP000004508">
    <property type="component" value="Unassembled WGS sequence"/>
</dbReference>
<comment type="caution">
    <text evidence="2">The sequence shown here is derived from an EMBL/GenBank/DDBJ whole genome shotgun (WGS) entry which is preliminary data.</text>
</comment>
<evidence type="ECO:0000256" key="1">
    <source>
        <dbReference type="SAM" id="MobiDB-lite"/>
    </source>
</evidence>
<dbReference type="InParanoid" id="D6U301"/>
<protein>
    <submittedName>
        <fullName evidence="2">Uncharacterized protein</fullName>
    </submittedName>
</protein>
<evidence type="ECO:0000313" key="3">
    <source>
        <dbReference type="Proteomes" id="UP000004508"/>
    </source>
</evidence>
<dbReference type="OrthoDB" id="9980708at2"/>
<feature type="compositionally biased region" description="Low complexity" evidence="1">
    <location>
        <begin position="69"/>
        <end position="81"/>
    </location>
</feature>